<dbReference type="OrthoDB" id="9806334at2"/>
<dbReference type="Proteomes" id="UP000199103">
    <property type="component" value="Chromosome I"/>
</dbReference>
<evidence type="ECO:0000256" key="2">
    <source>
        <dbReference type="ARBA" id="ARBA00023125"/>
    </source>
</evidence>
<dbReference type="PANTHER" id="PTHR30055:SF240">
    <property type="entry name" value="HTH-TYPE TRANSCRIPTIONAL REGULATOR ACRR"/>
    <property type="match status" value="1"/>
</dbReference>
<proteinExistence type="predicted"/>
<organism evidence="6 7">
    <name type="scientific">Microlunatus soli</name>
    <dbReference type="NCBI Taxonomy" id="630515"/>
    <lineage>
        <taxon>Bacteria</taxon>
        <taxon>Bacillati</taxon>
        <taxon>Actinomycetota</taxon>
        <taxon>Actinomycetes</taxon>
        <taxon>Propionibacteriales</taxon>
        <taxon>Propionibacteriaceae</taxon>
        <taxon>Microlunatus</taxon>
    </lineage>
</organism>
<reference evidence="6 7" key="1">
    <citation type="submission" date="2016-10" db="EMBL/GenBank/DDBJ databases">
        <authorList>
            <person name="de Groot N.N."/>
        </authorList>
    </citation>
    <scope>NUCLEOTIDE SEQUENCE [LARGE SCALE GENOMIC DNA]</scope>
    <source>
        <strain evidence="6 7">DSM 21800</strain>
    </source>
</reference>
<dbReference type="GO" id="GO:0003700">
    <property type="term" value="F:DNA-binding transcription factor activity"/>
    <property type="evidence" value="ECO:0007669"/>
    <property type="project" value="TreeGrafter"/>
</dbReference>
<evidence type="ECO:0000256" key="3">
    <source>
        <dbReference type="ARBA" id="ARBA00023163"/>
    </source>
</evidence>
<keyword evidence="2 4" id="KW-0238">DNA-binding</keyword>
<dbReference type="Gene3D" id="1.10.10.60">
    <property type="entry name" value="Homeodomain-like"/>
    <property type="match status" value="1"/>
</dbReference>
<dbReference type="Pfam" id="PF00440">
    <property type="entry name" value="TetR_N"/>
    <property type="match status" value="1"/>
</dbReference>
<evidence type="ECO:0000256" key="4">
    <source>
        <dbReference type="PROSITE-ProRule" id="PRU00335"/>
    </source>
</evidence>
<keyword evidence="3" id="KW-0804">Transcription</keyword>
<gene>
    <name evidence="6" type="ORF">SAMN04489812_3738</name>
</gene>
<dbReference type="PROSITE" id="PS50977">
    <property type="entry name" value="HTH_TETR_2"/>
    <property type="match status" value="1"/>
</dbReference>
<dbReference type="STRING" id="630515.SAMN04489812_3738"/>
<dbReference type="InterPro" id="IPR023772">
    <property type="entry name" value="DNA-bd_HTH_TetR-type_CS"/>
</dbReference>
<accession>A0A1H1WQT4</accession>
<dbReference type="SUPFAM" id="SSF48498">
    <property type="entry name" value="Tetracyclin repressor-like, C-terminal domain"/>
    <property type="match status" value="1"/>
</dbReference>
<dbReference type="InterPro" id="IPR036271">
    <property type="entry name" value="Tet_transcr_reg_TetR-rel_C_sf"/>
</dbReference>
<dbReference type="SUPFAM" id="SSF46689">
    <property type="entry name" value="Homeodomain-like"/>
    <property type="match status" value="1"/>
</dbReference>
<dbReference type="InterPro" id="IPR050109">
    <property type="entry name" value="HTH-type_TetR-like_transc_reg"/>
</dbReference>
<dbReference type="AlphaFoldDB" id="A0A1H1WQT4"/>
<keyword evidence="1" id="KW-0805">Transcription regulation</keyword>
<dbReference type="EMBL" id="LT629772">
    <property type="protein sequence ID" value="SDS98716.1"/>
    <property type="molecule type" value="Genomic_DNA"/>
</dbReference>
<evidence type="ECO:0000313" key="7">
    <source>
        <dbReference type="Proteomes" id="UP000199103"/>
    </source>
</evidence>
<dbReference type="PANTHER" id="PTHR30055">
    <property type="entry name" value="HTH-TYPE TRANSCRIPTIONAL REGULATOR RUTR"/>
    <property type="match status" value="1"/>
</dbReference>
<dbReference type="PROSITE" id="PS01081">
    <property type="entry name" value="HTH_TETR_1"/>
    <property type="match status" value="1"/>
</dbReference>
<feature type="domain" description="HTH tetR-type" evidence="5">
    <location>
        <begin position="21"/>
        <end position="81"/>
    </location>
</feature>
<dbReference type="PRINTS" id="PR00455">
    <property type="entry name" value="HTHTETR"/>
</dbReference>
<dbReference type="RefSeq" id="WP_091526965.1">
    <property type="nucleotide sequence ID" value="NZ_LT629772.1"/>
</dbReference>
<evidence type="ECO:0000259" key="5">
    <source>
        <dbReference type="PROSITE" id="PS50977"/>
    </source>
</evidence>
<feature type="DNA-binding region" description="H-T-H motif" evidence="4">
    <location>
        <begin position="44"/>
        <end position="63"/>
    </location>
</feature>
<name>A0A1H1WQT4_9ACTN</name>
<dbReference type="InterPro" id="IPR009057">
    <property type="entry name" value="Homeodomain-like_sf"/>
</dbReference>
<evidence type="ECO:0000313" key="6">
    <source>
        <dbReference type="EMBL" id="SDS98716.1"/>
    </source>
</evidence>
<protein>
    <submittedName>
        <fullName evidence="6">DNA-binding transcriptional regulator, AcrR family</fullName>
    </submittedName>
</protein>
<sequence length="226" mass="24199">MRSDSSSETPASDGRKSFIATARRAQILQAAVQVLTTKGYAGTSLARIADQAGVAKGVVSYHFDGKDDLLEQVVIDAFTRGAEEMIPHIVAAEDAKGALRAYLQGNIDFLDANRGQIVAVGEVIINLRRPDGGLRFDEAGKLEVVRPLAELLADGQAAGEFTDFDPMAIAYLIRDAIDGVSARLRYDADYDVLGFGAQLINFAERAIHRPSGEESTDSDPTDANGK</sequence>
<dbReference type="GO" id="GO:0000976">
    <property type="term" value="F:transcription cis-regulatory region binding"/>
    <property type="evidence" value="ECO:0007669"/>
    <property type="project" value="TreeGrafter"/>
</dbReference>
<dbReference type="Gene3D" id="1.10.357.10">
    <property type="entry name" value="Tetracycline Repressor, domain 2"/>
    <property type="match status" value="1"/>
</dbReference>
<evidence type="ECO:0000256" key="1">
    <source>
        <dbReference type="ARBA" id="ARBA00023015"/>
    </source>
</evidence>
<keyword evidence="7" id="KW-1185">Reference proteome</keyword>
<dbReference type="InterPro" id="IPR001647">
    <property type="entry name" value="HTH_TetR"/>
</dbReference>